<dbReference type="PANTHER" id="PTHR36194">
    <property type="entry name" value="S-LAYER-LIKE PROTEIN"/>
    <property type="match status" value="1"/>
</dbReference>
<dbReference type="Pfam" id="PF14326">
    <property type="entry name" value="DUF4384"/>
    <property type="match status" value="1"/>
</dbReference>
<feature type="domain" description="PEGA" evidence="1">
    <location>
        <begin position="196"/>
        <end position="261"/>
    </location>
</feature>
<dbReference type="Pfam" id="PF08308">
    <property type="entry name" value="PEGA"/>
    <property type="match status" value="2"/>
</dbReference>
<dbReference type="InterPro" id="IPR013229">
    <property type="entry name" value="PEGA"/>
</dbReference>
<feature type="domain" description="DUF4384" evidence="2">
    <location>
        <begin position="69"/>
        <end position="141"/>
    </location>
</feature>
<organism evidence="3 4">
    <name type="scientific">Candidatus Infernicultor aquiphilus</name>
    <dbReference type="NCBI Taxonomy" id="1805029"/>
    <lineage>
        <taxon>Bacteria</taxon>
        <taxon>Pseudomonadati</taxon>
        <taxon>Atribacterota</taxon>
        <taxon>Candidatus Phoenicimicrobiia</taxon>
        <taxon>Candidatus Pheonicimicrobiales</taxon>
        <taxon>Candidatus Phoenicimicrobiaceae</taxon>
        <taxon>Candidatus Infernicultor</taxon>
    </lineage>
</organism>
<reference evidence="3 4" key="1">
    <citation type="journal article" date="2016" name="Environ. Microbiol.">
        <title>Genomic resolution of a cold subsurface aquifer community provides metabolic insights for novel microbes adapted to high CO concentrations.</title>
        <authorList>
            <person name="Probst A.J."/>
            <person name="Castelle C.J."/>
            <person name="Singh A."/>
            <person name="Brown C.T."/>
            <person name="Anantharaman K."/>
            <person name="Sharon I."/>
            <person name="Hug L.A."/>
            <person name="Burstein D."/>
            <person name="Emerson J.B."/>
            <person name="Thomas B.C."/>
            <person name="Banfield J.F."/>
        </authorList>
    </citation>
    <scope>NUCLEOTIDE SEQUENCE [LARGE SCALE GENOMIC DNA]</scope>
    <source>
        <strain evidence="3">CG2_30_33_13</strain>
    </source>
</reference>
<evidence type="ECO:0000313" key="3">
    <source>
        <dbReference type="EMBL" id="OIP69163.1"/>
    </source>
</evidence>
<comment type="caution">
    <text evidence="3">The sequence shown here is derived from an EMBL/GenBank/DDBJ whole genome shotgun (WGS) entry which is preliminary data.</text>
</comment>
<dbReference type="Proteomes" id="UP000182763">
    <property type="component" value="Unassembled WGS sequence"/>
</dbReference>
<evidence type="ECO:0008006" key="5">
    <source>
        <dbReference type="Google" id="ProtNLM"/>
    </source>
</evidence>
<dbReference type="STRING" id="1805029.AUK42_05480"/>
<dbReference type="EMBL" id="MNYY01000107">
    <property type="protein sequence ID" value="OIP69163.1"/>
    <property type="molecule type" value="Genomic_DNA"/>
</dbReference>
<dbReference type="InterPro" id="IPR025493">
    <property type="entry name" value="DUF4384"/>
</dbReference>
<dbReference type="AlphaFoldDB" id="A0A1J5GAB0"/>
<sequence>MSKNVFFLKRSKILVCVFATLLIFLCLAMIGISYAQSAEETEKMKSIQIINPHPAFSLRLWLDKERGATYAPGERIKIFFQVSRDSFVTLYSYDTGGRGKIIFPNPYSPHNLVKAGEVNTFEGQIDPSSQPGIEYVLGFATIRPISIGLIPELNKDYKAFTHQIKGIIQPLPPTDWVQGNLLSYTITPIIPPTNYGRIIVMSNPQRAKVYLDNSYQGDTPLNLDSISSGQHSIKLVLSGYQEWNSYVSVFPSQTTTVSADLIVEQSYGTISISCNQSGAKIFLDGTYKKTTFSSNPVALENIKDGYHELTIIKDGFRTWVEDIWVYFGEISSVDVTMTKL</sequence>
<evidence type="ECO:0000259" key="1">
    <source>
        <dbReference type="Pfam" id="PF08308"/>
    </source>
</evidence>
<proteinExistence type="predicted"/>
<accession>A0A1J5GAB0</accession>
<name>A0A1J5GAB0_9BACT</name>
<gene>
    <name evidence="3" type="ORF">AUK42_05480</name>
</gene>
<evidence type="ECO:0000313" key="4">
    <source>
        <dbReference type="Proteomes" id="UP000182763"/>
    </source>
</evidence>
<dbReference type="PANTHER" id="PTHR36194:SF1">
    <property type="entry name" value="S-LAYER-LIKE PROTEIN"/>
    <property type="match status" value="1"/>
</dbReference>
<protein>
    <recommendedName>
        <fullName evidence="5">PEGA domain-containing protein</fullName>
    </recommendedName>
</protein>
<evidence type="ECO:0000259" key="2">
    <source>
        <dbReference type="Pfam" id="PF14326"/>
    </source>
</evidence>
<feature type="domain" description="PEGA" evidence="1">
    <location>
        <begin position="268"/>
        <end position="339"/>
    </location>
</feature>